<accession>A0A841H379</accession>
<gene>
    <name evidence="3" type="ORF">HNQ61_004308</name>
</gene>
<dbReference type="GO" id="GO:0008270">
    <property type="term" value="F:zinc ion binding"/>
    <property type="evidence" value="ECO:0007669"/>
    <property type="project" value="InterPro"/>
</dbReference>
<evidence type="ECO:0000313" key="4">
    <source>
        <dbReference type="Proteomes" id="UP000582837"/>
    </source>
</evidence>
<proteinExistence type="predicted"/>
<feature type="signal peptide" evidence="1">
    <location>
        <begin position="1"/>
        <end position="18"/>
    </location>
</feature>
<dbReference type="InterPro" id="IPR050344">
    <property type="entry name" value="Peptidase_M1_aminopeptidases"/>
</dbReference>
<dbReference type="InterPro" id="IPR027268">
    <property type="entry name" value="Peptidase_M4/M1_CTD_sf"/>
</dbReference>
<sequence length="667" mass="74285">MNVRRTALLAVLVLGACAPVSEPIIAPLPQGAALDTAGRPFVRRVEPTTEYSRAVQAGTRSQTGAPGANYWQQAVRYQITAELDPQTRVLTGQERLTYRNRSPNALPEVRFNLYQNLFTEAFYGRGSPMNTGGLKLSALVFNGDTLRLITQAQYEANQRESRPNVGYIVTGTLARVILPRPIARGDSAVFQAAWSYTVPPQQAPRTGWEDALGGRVLQVAQWYPQIAVYDDVVGTDVTPYREQGEFYLEYGDFDVTLTLPAGWLVGGTGALQNPQDVLTPLVRQRLETAARSDSTTSIVGRDLIGNGTAQGNNGRVTWRFAAQNVRDFAWATSNRYLWDARRAQIPDASGGGPRDILVHSLYRPGAPGWEQSAHYGEHSIEYHSRQMVPYVYPQITVTEGPIYGMEYPMIVFIGRPTTALELYEVITHELGHEWFPMMVGQDEAAFAWMDEGFTTYIENNATKNLFPASDPYGTTQGQYLQIAGEKAEAPLMQHIDLVFGPAFGVSAYMKPGTLLRSLQRTLGDSVFFAGMREYSRQWQFKHPYPWDFFNTMERVAGQDLDWFWYPFWYRTVTLDQGLSIVTPGSGNVTVTVRDFGQAPSPSEIVVTNTAGQSVTHTIPIQQWLNPSTRAVTVTIPVTGTVARVELDPGHYYPDVNRRNNSWVPGGR</sequence>
<keyword evidence="1" id="KW-0732">Signal</keyword>
<dbReference type="Proteomes" id="UP000582837">
    <property type="component" value="Unassembled WGS sequence"/>
</dbReference>
<dbReference type="SUPFAM" id="SSF55486">
    <property type="entry name" value="Metalloproteases ('zincins'), catalytic domain"/>
    <property type="match status" value="1"/>
</dbReference>
<dbReference type="GO" id="GO:0043171">
    <property type="term" value="P:peptide catabolic process"/>
    <property type="evidence" value="ECO:0007669"/>
    <property type="project" value="TreeGrafter"/>
</dbReference>
<comment type="caution">
    <text evidence="3">The sequence shown here is derived from an EMBL/GenBank/DDBJ whole genome shotgun (WGS) entry which is preliminary data.</text>
</comment>
<dbReference type="CDD" id="cd09604">
    <property type="entry name" value="M1_APN_like"/>
    <property type="match status" value="1"/>
</dbReference>
<dbReference type="PROSITE" id="PS51257">
    <property type="entry name" value="PROKAR_LIPOPROTEIN"/>
    <property type="match status" value="1"/>
</dbReference>
<evidence type="ECO:0000313" key="3">
    <source>
        <dbReference type="EMBL" id="MBB6072645.1"/>
    </source>
</evidence>
<dbReference type="GO" id="GO:0005737">
    <property type="term" value="C:cytoplasm"/>
    <property type="evidence" value="ECO:0007669"/>
    <property type="project" value="TreeGrafter"/>
</dbReference>
<dbReference type="InterPro" id="IPR014782">
    <property type="entry name" value="Peptidase_M1_dom"/>
</dbReference>
<reference evidence="3 4" key="1">
    <citation type="submission" date="2020-08" db="EMBL/GenBank/DDBJ databases">
        <title>Genomic Encyclopedia of Type Strains, Phase IV (KMG-IV): sequencing the most valuable type-strain genomes for metagenomic binning, comparative biology and taxonomic classification.</title>
        <authorList>
            <person name="Goeker M."/>
        </authorList>
    </citation>
    <scope>NUCLEOTIDE SEQUENCE [LARGE SCALE GENOMIC DNA]</scope>
    <source>
        <strain evidence="3 4">DSM 29007</strain>
    </source>
</reference>
<dbReference type="GO" id="GO:0042277">
    <property type="term" value="F:peptide binding"/>
    <property type="evidence" value="ECO:0007669"/>
    <property type="project" value="TreeGrafter"/>
</dbReference>
<protein>
    <recommendedName>
        <fullName evidence="2">Peptidase M1 membrane alanine aminopeptidase domain-containing protein</fullName>
    </recommendedName>
</protein>
<name>A0A841H379_9BACT</name>
<organism evidence="3 4">
    <name type="scientific">Longimicrobium terrae</name>
    <dbReference type="NCBI Taxonomy" id="1639882"/>
    <lineage>
        <taxon>Bacteria</taxon>
        <taxon>Pseudomonadati</taxon>
        <taxon>Gemmatimonadota</taxon>
        <taxon>Longimicrobiia</taxon>
        <taxon>Longimicrobiales</taxon>
        <taxon>Longimicrobiaceae</taxon>
        <taxon>Longimicrobium</taxon>
    </lineage>
</organism>
<dbReference type="AlphaFoldDB" id="A0A841H379"/>
<evidence type="ECO:0000256" key="1">
    <source>
        <dbReference type="SAM" id="SignalP"/>
    </source>
</evidence>
<evidence type="ECO:0000259" key="2">
    <source>
        <dbReference type="Pfam" id="PF01433"/>
    </source>
</evidence>
<dbReference type="GO" id="GO:0016020">
    <property type="term" value="C:membrane"/>
    <property type="evidence" value="ECO:0007669"/>
    <property type="project" value="TreeGrafter"/>
</dbReference>
<dbReference type="PANTHER" id="PTHR11533:SF174">
    <property type="entry name" value="PUROMYCIN-SENSITIVE AMINOPEPTIDASE-RELATED"/>
    <property type="match status" value="1"/>
</dbReference>
<dbReference type="Gene3D" id="1.10.390.10">
    <property type="entry name" value="Neutral Protease Domain 2"/>
    <property type="match status" value="1"/>
</dbReference>
<dbReference type="EMBL" id="JACHIA010000016">
    <property type="protein sequence ID" value="MBB6072645.1"/>
    <property type="molecule type" value="Genomic_DNA"/>
</dbReference>
<dbReference type="GO" id="GO:0070006">
    <property type="term" value="F:metalloaminopeptidase activity"/>
    <property type="evidence" value="ECO:0007669"/>
    <property type="project" value="TreeGrafter"/>
</dbReference>
<dbReference type="GO" id="GO:0005615">
    <property type="term" value="C:extracellular space"/>
    <property type="evidence" value="ECO:0007669"/>
    <property type="project" value="TreeGrafter"/>
</dbReference>
<dbReference type="Pfam" id="PF01433">
    <property type="entry name" value="Peptidase_M1"/>
    <property type="match status" value="1"/>
</dbReference>
<dbReference type="RefSeq" id="WP_170032622.1">
    <property type="nucleotide sequence ID" value="NZ_JABDTL010000001.1"/>
</dbReference>
<keyword evidence="4" id="KW-1185">Reference proteome</keyword>
<dbReference type="PANTHER" id="PTHR11533">
    <property type="entry name" value="PROTEASE M1 ZINC METALLOPROTEASE"/>
    <property type="match status" value="1"/>
</dbReference>
<feature type="domain" description="Peptidase M1 membrane alanine aminopeptidase" evidence="2">
    <location>
        <begin position="421"/>
        <end position="565"/>
    </location>
</feature>
<feature type="chain" id="PRO_5032587601" description="Peptidase M1 membrane alanine aminopeptidase domain-containing protein" evidence="1">
    <location>
        <begin position="19"/>
        <end position="667"/>
    </location>
</feature>